<dbReference type="SUPFAM" id="SSF56645">
    <property type="entry name" value="Acyl-CoA dehydrogenase NM domain-like"/>
    <property type="match status" value="1"/>
</dbReference>
<dbReference type="KEGG" id="spph:KFK14_23020"/>
<evidence type="ECO:0000256" key="4">
    <source>
        <dbReference type="ARBA" id="ARBA00023002"/>
    </source>
</evidence>
<evidence type="ECO:0000256" key="1">
    <source>
        <dbReference type="ARBA" id="ARBA00009347"/>
    </source>
</evidence>
<dbReference type="InterPro" id="IPR009075">
    <property type="entry name" value="AcylCo_DH/oxidase_C"/>
</dbReference>
<dbReference type="PANTHER" id="PTHR43884">
    <property type="entry name" value="ACYL-COA DEHYDROGENASE"/>
    <property type="match status" value="1"/>
</dbReference>
<reference evidence="6" key="1">
    <citation type="submission" date="2021-04" db="EMBL/GenBank/DDBJ databases">
        <title>Isolation of p-tert-butylphenol degrading bacteria Sphingobium phenoxybenzoativorans Tas13 from active sludge.</title>
        <authorList>
            <person name="Li Y."/>
        </authorList>
    </citation>
    <scope>NUCLEOTIDE SEQUENCE</scope>
    <source>
        <strain evidence="6">Tas13</strain>
    </source>
</reference>
<protein>
    <submittedName>
        <fullName evidence="6">Acyl-CoA/acyl-ACP dehydrogenase</fullName>
    </submittedName>
</protein>
<evidence type="ECO:0000256" key="3">
    <source>
        <dbReference type="ARBA" id="ARBA00022827"/>
    </source>
</evidence>
<evidence type="ECO:0000256" key="2">
    <source>
        <dbReference type="ARBA" id="ARBA00022630"/>
    </source>
</evidence>
<dbReference type="PANTHER" id="PTHR43884:SF20">
    <property type="entry name" value="ACYL-COA DEHYDROGENASE FADE28"/>
    <property type="match status" value="1"/>
</dbReference>
<evidence type="ECO:0000313" key="7">
    <source>
        <dbReference type="Proteomes" id="UP000681425"/>
    </source>
</evidence>
<feature type="domain" description="Acyl-CoA dehydrogenase/oxidase C-terminal" evidence="5">
    <location>
        <begin position="197"/>
        <end position="306"/>
    </location>
</feature>
<dbReference type="EMBL" id="CP073910">
    <property type="protein sequence ID" value="QUT05775.1"/>
    <property type="molecule type" value="Genomic_DNA"/>
</dbReference>
<evidence type="ECO:0000259" key="5">
    <source>
        <dbReference type="Pfam" id="PF00441"/>
    </source>
</evidence>
<dbReference type="GO" id="GO:0003995">
    <property type="term" value="F:acyl-CoA dehydrogenase activity"/>
    <property type="evidence" value="ECO:0007669"/>
    <property type="project" value="TreeGrafter"/>
</dbReference>
<dbReference type="InterPro" id="IPR036250">
    <property type="entry name" value="AcylCo_DH-like_C"/>
</dbReference>
<keyword evidence="3" id="KW-0274">FAD</keyword>
<proteinExistence type="inferred from homology"/>
<dbReference type="Pfam" id="PF00441">
    <property type="entry name" value="Acyl-CoA_dh_1"/>
    <property type="match status" value="1"/>
</dbReference>
<accession>A0A975K6M4</accession>
<keyword evidence="2" id="KW-0285">Flavoprotein</keyword>
<name>A0A975K6M4_9SPHN</name>
<comment type="similarity">
    <text evidence="1">Belongs to the acyl-CoA dehydrogenase family.</text>
</comment>
<organism evidence="6 7">
    <name type="scientific">Sphingobium phenoxybenzoativorans</name>
    <dbReference type="NCBI Taxonomy" id="1592790"/>
    <lineage>
        <taxon>Bacteria</taxon>
        <taxon>Pseudomonadati</taxon>
        <taxon>Pseudomonadota</taxon>
        <taxon>Alphaproteobacteria</taxon>
        <taxon>Sphingomonadales</taxon>
        <taxon>Sphingomonadaceae</taxon>
        <taxon>Sphingobium</taxon>
    </lineage>
</organism>
<keyword evidence="4" id="KW-0560">Oxidoreductase</keyword>
<dbReference type="Proteomes" id="UP000681425">
    <property type="component" value="Chromosome"/>
</dbReference>
<dbReference type="SUPFAM" id="SSF47203">
    <property type="entry name" value="Acyl-CoA dehydrogenase C-terminal domain-like"/>
    <property type="match status" value="1"/>
</dbReference>
<sequence>MISDAASGLLADAAPIGSDAARACAEEGRWFAPGWTMLAEAGFPQAMRPEEEGGVGCIGAMLIARMSGAAALALPLVDAMAADWLLARAGAPPVEGPVVLAAQPLDFNATPAGVRIAGSLDAVPWARDCKLVCMGMLDGALVAVILDRAEFAVTQGANLADEPRDMVQADITVAPERMIALPAGLDLDTPRQLGAVLRTAQMAGAAEAAVDMTVAYARDRKQFGRSLAGFQAVQQLLAIIATEAAAARMASDMAAASLARGMDARTVAVAKIRAGEAAGKIARTVHQIHGAIGYTRELPLQLLTRRLWSWRDEYGGEAEWSIALGRSLAADGRALWASITDIGA</sequence>
<dbReference type="RefSeq" id="WP_212609288.1">
    <property type="nucleotide sequence ID" value="NZ_CP073910.1"/>
</dbReference>
<dbReference type="AlphaFoldDB" id="A0A975K6M4"/>
<dbReference type="InterPro" id="IPR009100">
    <property type="entry name" value="AcylCoA_DH/oxidase_NM_dom_sf"/>
</dbReference>
<evidence type="ECO:0000313" key="6">
    <source>
        <dbReference type="EMBL" id="QUT05775.1"/>
    </source>
</evidence>
<dbReference type="Gene3D" id="1.20.140.10">
    <property type="entry name" value="Butyryl-CoA Dehydrogenase, subunit A, domain 3"/>
    <property type="match status" value="1"/>
</dbReference>
<keyword evidence="7" id="KW-1185">Reference proteome</keyword>
<gene>
    <name evidence="6" type="ORF">KFK14_23020</name>
</gene>